<keyword evidence="3" id="KW-1185">Reference proteome</keyword>
<dbReference type="RefSeq" id="WP_077462760.1">
    <property type="nucleotide sequence ID" value="NZ_MLAA01000010.1"/>
</dbReference>
<feature type="signal peptide" evidence="1">
    <location>
        <begin position="1"/>
        <end position="18"/>
    </location>
</feature>
<organism evidence="2 3">
    <name type="scientific">Rodentibacter caecimuris</name>
    <dbReference type="NCBI Taxonomy" id="1796644"/>
    <lineage>
        <taxon>Bacteria</taxon>
        <taxon>Pseudomonadati</taxon>
        <taxon>Pseudomonadota</taxon>
        <taxon>Gammaproteobacteria</taxon>
        <taxon>Pasteurellales</taxon>
        <taxon>Pasteurellaceae</taxon>
        <taxon>Rodentibacter</taxon>
    </lineage>
</organism>
<proteinExistence type="predicted"/>
<name>A0ABX3KYI0_9PAST</name>
<dbReference type="PROSITE" id="PS51257">
    <property type="entry name" value="PROKAR_LIPOPROTEIN"/>
    <property type="match status" value="1"/>
</dbReference>
<gene>
    <name evidence="2" type="ORF">BKG89_03265</name>
</gene>
<evidence type="ECO:0000313" key="2">
    <source>
        <dbReference type="EMBL" id="OOF70496.1"/>
    </source>
</evidence>
<evidence type="ECO:0000256" key="1">
    <source>
        <dbReference type="SAM" id="SignalP"/>
    </source>
</evidence>
<comment type="caution">
    <text evidence="2">The sequence shown here is derived from an EMBL/GenBank/DDBJ whole genome shotgun (WGS) entry which is preliminary data.</text>
</comment>
<reference evidence="2 3" key="1">
    <citation type="submission" date="2016-10" db="EMBL/GenBank/DDBJ databases">
        <title>Rodentibacter gen. nov. and new species.</title>
        <authorList>
            <person name="Christensen H."/>
        </authorList>
    </citation>
    <scope>NUCLEOTIDE SEQUENCE [LARGE SCALE GENOMIC DNA]</scope>
    <source>
        <strain evidence="2 3">1998236014</strain>
    </source>
</reference>
<dbReference type="Proteomes" id="UP000188820">
    <property type="component" value="Unassembled WGS sequence"/>
</dbReference>
<keyword evidence="1" id="KW-0732">Signal</keyword>
<evidence type="ECO:0008006" key="4">
    <source>
        <dbReference type="Google" id="ProtNLM"/>
    </source>
</evidence>
<accession>A0ABX3KYI0</accession>
<sequence>MKKVSLALSILFAVGLTACSSNSGKDQNAYKGQILFSEMQGDDLKLTIIKNDCSYKYENVEREVLTHAYDSSLVVGACVKVSDDGKGLKNISKWSPRNPI</sequence>
<feature type="chain" id="PRO_5046247105" description="Lipoprotein" evidence="1">
    <location>
        <begin position="19"/>
        <end position="100"/>
    </location>
</feature>
<evidence type="ECO:0000313" key="3">
    <source>
        <dbReference type="Proteomes" id="UP000188820"/>
    </source>
</evidence>
<dbReference type="EMBL" id="MLAA01000010">
    <property type="protein sequence ID" value="OOF70496.1"/>
    <property type="molecule type" value="Genomic_DNA"/>
</dbReference>
<protein>
    <recommendedName>
        <fullName evidence="4">Lipoprotein</fullName>
    </recommendedName>
</protein>